<dbReference type="EMBL" id="LKET01000026">
    <property type="protein sequence ID" value="KPU45335.1"/>
    <property type="molecule type" value="Genomic_DNA"/>
</dbReference>
<proteinExistence type="predicted"/>
<protein>
    <submittedName>
        <fullName evidence="1">Uncharacterized protein</fullName>
    </submittedName>
</protein>
<evidence type="ECO:0000313" key="2">
    <source>
        <dbReference type="Proteomes" id="UP000050326"/>
    </source>
</evidence>
<name>A0A0P9AIP4_9CLOT</name>
<accession>A0A0P9AIP4</accession>
<organism evidence="1 2">
    <name type="scientific">Oxobacter pfennigii</name>
    <dbReference type="NCBI Taxonomy" id="36849"/>
    <lineage>
        <taxon>Bacteria</taxon>
        <taxon>Bacillati</taxon>
        <taxon>Bacillota</taxon>
        <taxon>Clostridia</taxon>
        <taxon>Eubacteriales</taxon>
        <taxon>Clostridiaceae</taxon>
        <taxon>Oxobacter</taxon>
    </lineage>
</organism>
<evidence type="ECO:0000313" key="1">
    <source>
        <dbReference type="EMBL" id="KPU45335.1"/>
    </source>
</evidence>
<reference evidence="1 2" key="1">
    <citation type="submission" date="2015-09" db="EMBL/GenBank/DDBJ databases">
        <title>Genome sequence of Oxobacter pfennigii DSM 3222.</title>
        <authorList>
            <person name="Poehlein A."/>
            <person name="Bengelsdorf F.R."/>
            <person name="Schiel-Bengelsdorf B."/>
            <person name="Duerre P."/>
            <person name="Daniel R."/>
        </authorList>
    </citation>
    <scope>NUCLEOTIDE SEQUENCE [LARGE SCALE GENOMIC DNA]</scope>
    <source>
        <strain evidence="1 2">DSM 3222</strain>
    </source>
</reference>
<comment type="caution">
    <text evidence="1">The sequence shown here is derived from an EMBL/GenBank/DDBJ whole genome shotgun (WGS) entry which is preliminary data.</text>
</comment>
<dbReference type="AlphaFoldDB" id="A0A0P9AIP4"/>
<gene>
    <name evidence="1" type="ORF">OXPF_12280</name>
</gene>
<dbReference type="RefSeq" id="WP_054874317.1">
    <property type="nucleotide sequence ID" value="NZ_LKET01000026.1"/>
</dbReference>
<dbReference type="Proteomes" id="UP000050326">
    <property type="component" value="Unassembled WGS sequence"/>
</dbReference>
<sequence>MLLKVDNCKGCGLSFAFDSSECSQAILKDEGKIAKIIFFPRCPGCNKINTVQLPWEEYGIIDY</sequence>
<keyword evidence="2" id="KW-1185">Reference proteome</keyword>